<name>A0A848BBB9_9FIRM</name>
<evidence type="ECO:0000256" key="2">
    <source>
        <dbReference type="SAM" id="SignalP"/>
    </source>
</evidence>
<organism evidence="3 4">
    <name type="scientific">Selenomonas bovis</name>
    <dbReference type="NCBI Taxonomy" id="416586"/>
    <lineage>
        <taxon>Bacteria</taxon>
        <taxon>Bacillati</taxon>
        <taxon>Bacillota</taxon>
        <taxon>Negativicutes</taxon>
        <taxon>Selenomonadales</taxon>
        <taxon>Selenomonadaceae</taxon>
        <taxon>Selenomonas</taxon>
    </lineage>
</organism>
<evidence type="ECO:0000313" key="3">
    <source>
        <dbReference type="EMBL" id="NMD99394.1"/>
    </source>
</evidence>
<keyword evidence="2" id="KW-0732">Signal</keyword>
<protein>
    <submittedName>
        <fullName evidence="3">Uncharacterized protein</fullName>
    </submittedName>
</protein>
<sequence length="233" mass="25302">MGKKLSILKYGLLAAVVLGTAGAAGHFAARHYQATLAIVQQRQAAKQAARQEAQEARVQREKKAKPAQSADATAAQGKDGTAEGLTADMRVKDIGNGRTLYSYDPPTQDGIYIVPYLVKKGDQAILYLSVRHLGKRPIGFVGVDVQTGSSTVFQIRAEESVATEPREGGIVEQFDQPVNARTLQALRTIGESYGGAHISVPIPGGSDDDRMMTAMECLRCKNMVELFDLWRRR</sequence>
<feature type="region of interest" description="Disordered" evidence="1">
    <location>
        <begin position="49"/>
        <end position="82"/>
    </location>
</feature>
<comment type="caution">
    <text evidence="3">The sequence shown here is derived from an EMBL/GenBank/DDBJ whole genome shotgun (WGS) entry which is preliminary data.</text>
</comment>
<feature type="signal peptide" evidence="2">
    <location>
        <begin position="1"/>
        <end position="23"/>
    </location>
</feature>
<accession>A0A848BBB9</accession>
<keyword evidence="4" id="KW-1185">Reference proteome</keyword>
<evidence type="ECO:0000313" key="4">
    <source>
        <dbReference type="Proteomes" id="UP000543804"/>
    </source>
</evidence>
<evidence type="ECO:0000256" key="1">
    <source>
        <dbReference type="SAM" id="MobiDB-lite"/>
    </source>
</evidence>
<dbReference type="Proteomes" id="UP000543804">
    <property type="component" value="Unassembled WGS sequence"/>
</dbReference>
<gene>
    <name evidence="3" type="ORF">HF878_07925</name>
</gene>
<proteinExistence type="predicted"/>
<feature type="compositionally biased region" description="Basic and acidic residues" evidence="1">
    <location>
        <begin position="52"/>
        <end position="61"/>
    </location>
</feature>
<dbReference type="RefSeq" id="WP_170077744.1">
    <property type="nucleotide sequence ID" value="NZ_JABAFA010000029.1"/>
</dbReference>
<dbReference type="AlphaFoldDB" id="A0A848BBB9"/>
<reference evidence="3 4" key="1">
    <citation type="submission" date="2020-04" db="EMBL/GenBank/DDBJ databases">
        <authorList>
            <person name="Hitch T.C.A."/>
            <person name="Wylensek D."/>
            <person name="Clavel T."/>
        </authorList>
    </citation>
    <scope>NUCLEOTIDE SEQUENCE [LARGE SCALE GENOMIC DNA]</scope>
    <source>
        <strain evidence="3 4">PG-130-P53-12</strain>
    </source>
</reference>
<feature type="chain" id="PRO_5032675850" evidence="2">
    <location>
        <begin position="24"/>
        <end position="233"/>
    </location>
</feature>
<dbReference type="EMBL" id="JABAFA010000029">
    <property type="protein sequence ID" value="NMD99394.1"/>
    <property type="molecule type" value="Genomic_DNA"/>
</dbReference>